<reference evidence="6 7" key="1">
    <citation type="submission" date="2016-10" db="EMBL/GenBank/DDBJ databases">
        <authorList>
            <person name="de Groot N.N."/>
        </authorList>
    </citation>
    <scope>NUCLEOTIDE SEQUENCE [LARGE SCALE GENOMIC DNA]</scope>
    <source>
        <strain evidence="6 7">DSM 44908</strain>
    </source>
</reference>
<dbReference type="InterPro" id="IPR009187">
    <property type="entry name" value="Prok_Ku"/>
</dbReference>
<name>A0A1I0TAN1_9NOCA</name>
<dbReference type="RefSeq" id="WP_068363282.1">
    <property type="nucleotide sequence ID" value="NZ_FOJN01000005.1"/>
</dbReference>
<dbReference type="GO" id="GO:0006303">
    <property type="term" value="P:double-strand break repair via nonhomologous end joining"/>
    <property type="evidence" value="ECO:0007669"/>
    <property type="project" value="UniProtKB-UniRule"/>
</dbReference>
<evidence type="ECO:0000256" key="2">
    <source>
        <dbReference type="ARBA" id="ARBA00023172"/>
    </source>
</evidence>
<protein>
    <recommendedName>
        <fullName evidence="3">Non-homologous end joining protein Ku</fullName>
    </recommendedName>
</protein>
<evidence type="ECO:0000313" key="7">
    <source>
        <dbReference type="Proteomes" id="UP000182054"/>
    </source>
</evidence>
<dbReference type="PANTHER" id="PTHR41251">
    <property type="entry name" value="NON-HOMOLOGOUS END JOINING PROTEIN KU"/>
    <property type="match status" value="1"/>
</dbReference>
<organism evidence="6 7">
    <name type="scientific">Rhodococcoides kroppenstedtii</name>
    <dbReference type="NCBI Taxonomy" id="293050"/>
    <lineage>
        <taxon>Bacteria</taxon>
        <taxon>Bacillati</taxon>
        <taxon>Actinomycetota</taxon>
        <taxon>Actinomycetes</taxon>
        <taxon>Mycobacteriales</taxon>
        <taxon>Nocardiaceae</taxon>
        <taxon>Rhodococcoides</taxon>
    </lineage>
</organism>
<gene>
    <name evidence="3" type="primary">ku</name>
    <name evidence="6" type="ORF">SAMN05444374_10547</name>
</gene>
<dbReference type="GeneID" id="85485501"/>
<comment type="function">
    <text evidence="3">With LigD forms a non-homologous end joining (NHEJ) DNA repair enzyme, which repairs dsDNA breaks with reduced fidelity. Binds linear dsDNA with 5'- and 3'- overhangs but not closed circular dsDNA nor ssDNA. Recruits and stimulates the ligase activity of LigD.</text>
</comment>
<dbReference type="Gene3D" id="2.40.290.10">
    <property type="match status" value="1"/>
</dbReference>
<evidence type="ECO:0000256" key="4">
    <source>
        <dbReference type="SAM" id="MobiDB-lite"/>
    </source>
</evidence>
<comment type="subunit">
    <text evidence="3">Homodimer. Interacts with LigD.</text>
</comment>
<dbReference type="SMART" id="SM00559">
    <property type="entry name" value="Ku78"/>
    <property type="match status" value="1"/>
</dbReference>
<dbReference type="AlphaFoldDB" id="A0A1I0TAN1"/>
<dbReference type="InterPro" id="IPR016194">
    <property type="entry name" value="SPOC-like_C_dom_sf"/>
</dbReference>
<dbReference type="HAMAP" id="MF_01875">
    <property type="entry name" value="Prokaryotic_Ku"/>
    <property type="match status" value="1"/>
</dbReference>
<feature type="compositionally biased region" description="Basic residues" evidence="4">
    <location>
        <begin position="288"/>
        <end position="305"/>
    </location>
</feature>
<evidence type="ECO:0000256" key="3">
    <source>
        <dbReference type="HAMAP-Rule" id="MF_01875"/>
    </source>
</evidence>
<proteinExistence type="inferred from homology"/>
<feature type="compositionally biased region" description="Basic and acidic residues" evidence="4">
    <location>
        <begin position="267"/>
        <end position="281"/>
    </location>
</feature>
<feature type="region of interest" description="Disordered" evidence="4">
    <location>
        <begin position="257"/>
        <end position="345"/>
    </location>
</feature>
<evidence type="ECO:0000256" key="1">
    <source>
        <dbReference type="ARBA" id="ARBA00023125"/>
    </source>
</evidence>
<evidence type="ECO:0000259" key="5">
    <source>
        <dbReference type="SMART" id="SM00559"/>
    </source>
</evidence>
<dbReference type="GO" id="GO:0003690">
    <property type="term" value="F:double-stranded DNA binding"/>
    <property type="evidence" value="ECO:0007669"/>
    <property type="project" value="UniProtKB-UniRule"/>
</dbReference>
<dbReference type="FunFam" id="2.40.290.10:FF:000004">
    <property type="entry name" value="Non-homologous end joining protein Ku"/>
    <property type="match status" value="1"/>
</dbReference>
<feature type="compositionally biased region" description="Low complexity" evidence="4">
    <location>
        <begin position="306"/>
        <end position="323"/>
    </location>
</feature>
<dbReference type="CDD" id="cd00789">
    <property type="entry name" value="KU_like"/>
    <property type="match status" value="1"/>
</dbReference>
<keyword evidence="3" id="KW-0227">DNA damage</keyword>
<dbReference type="OrthoDB" id="9795084at2"/>
<dbReference type="GO" id="GO:0006310">
    <property type="term" value="P:DNA recombination"/>
    <property type="evidence" value="ECO:0007669"/>
    <property type="project" value="UniProtKB-KW"/>
</dbReference>
<comment type="similarity">
    <text evidence="3">Belongs to the prokaryotic Ku family.</text>
</comment>
<dbReference type="InterPro" id="IPR006164">
    <property type="entry name" value="DNA_bd_Ku70/Ku80"/>
</dbReference>
<dbReference type="Pfam" id="PF02735">
    <property type="entry name" value="Ku"/>
    <property type="match status" value="1"/>
</dbReference>
<keyword evidence="2 3" id="KW-0233">DNA recombination</keyword>
<feature type="domain" description="Ku" evidence="5">
    <location>
        <begin position="52"/>
        <end position="180"/>
    </location>
</feature>
<keyword evidence="1 3" id="KW-0238">DNA-binding</keyword>
<evidence type="ECO:0000313" key="6">
    <source>
        <dbReference type="EMBL" id="SFA48799.1"/>
    </source>
</evidence>
<dbReference type="PANTHER" id="PTHR41251:SF1">
    <property type="entry name" value="NON-HOMOLOGOUS END JOINING PROTEIN KU"/>
    <property type="match status" value="1"/>
</dbReference>
<dbReference type="Proteomes" id="UP000182054">
    <property type="component" value="Unassembled WGS sequence"/>
</dbReference>
<dbReference type="SUPFAM" id="SSF100939">
    <property type="entry name" value="SPOC domain-like"/>
    <property type="match status" value="1"/>
</dbReference>
<sequence>MRSIWKGAIAFGLVNVPVKVYTATEDHDIKFHQVHGKDGGRIKYDRKCSVCGESVQYADIDKAYESPDGDRVILTDEDFSSLPAAEKHEIPVLEFVPTEQIDPILYDKSYYLEPDSTSPKAYVLLRDTLTETDRTALVHFTLRQKTRLAALRVHEDVLMIQTLLWPDEVRAAEFGSLDGVSAPRPQELKMAGALVESMSGDFDPSEYTDDYQIELRKVLDEAIENGGEKVVHAEREDEDTGEDAEVVDLVAALQRSVEAAGRSGRGRASDSRDGDSEKDTDTTPARKAPAKKTPTKKTAAKKAPAKKTAATKTAAKKTAANKTAAKKAPAKKSSGAADHSERKGA</sequence>
<dbReference type="EMBL" id="FOJN01000005">
    <property type="protein sequence ID" value="SFA48799.1"/>
    <property type="molecule type" value="Genomic_DNA"/>
</dbReference>
<accession>A0A1I0TAN1</accession>
<dbReference type="NCBIfam" id="TIGR02772">
    <property type="entry name" value="Ku_bact"/>
    <property type="match status" value="1"/>
</dbReference>
<dbReference type="PIRSF" id="PIRSF006493">
    <property type="entry name" value="Prok_Ku"/>
    <property type="match status" value="1"/>
</dbReference>
<keyword evidence="3" id="KW-0234">DNA repair</keyword>